<comment type="caution">
    <text evidence="2">The sequence shown here is derived from an EMBL/GenBank/DDBJ whole genome shotgun (WGS) entry which is preliminary data.</text>
</comment>
<feature type="region of interest" description="Disordered" evidence="1">
    <location>
        <begin position="154"/>
        <end position="190"/>
    </location>
</feature>
<evidence type="ECO:0000313" key="2">
    <source>
        <dbReference type="EMBL" id="KKY38654.1"/>
    </source>
</evidence>
<dbReference type="AlphaFoldDB" id="A0A0G2FXN6"/>
<keyword evidence="3" id="KW-1185">Reference proteome</keyword>
<proteinExistence type="predicted"/>
<evidence type="ECO:0000313" key="3">
    <source>
        <dbReference type="Proteomes" id="UP000034680"/>
    </source>
</evidence>
<feature type="region of interest" description="Disordered" evidence="1">
    <location>
        <begin position="93"/>
        <end position="131"/>
    </location>
</feature>
<gene>
    <name evidence="2" type="ORF">UCDDA912_g01347</name>
</gene>
<accession>A0A0G2FXN6</accession>
<feature type="region of interest" description="Disordered" evidence="1">
    <location>
        <begin position="224"/>
        <end position="248"/>
    </location>
</feature>
<reference evidence="2 3" key="1">
    <citation type="submission" date="2015-05" db="EMBL/GenBank/DDBJ databases">
        <title>Distinctive expansion of gene families associated with plant cell wall degradation and secondary metabolism in the genomes of grapevine trunk pathogens.</title>
        <authorList>
            <person name="Lawrence D.P."/>
            <person name="Travadon R."/>
            <person name="Rolshausen P.E."/>
            <person name="Baumgartner K."/>
        </authorList>
    </citation>
    <scope>NUCLEOTIDE SEQUENCE [LARGE SCALE GENOMIC DNA]</scope>
    <source>
        <strain evidence="2">DA912</strain>
    </source>
</reference>
<dbReference type="OrthoDB" id="4586300at2759"/>
<protein>
    <submittedName>
        <fullName evidence="2">Uncharacterized protein</fullName>
    </submittedName>
</protein>
<sequence length="324" mass="36220">MSDDNEQQGPSFNPFIRFKNHVDARIRTGISVFTGTTSQHDFGDIGDVARAYLEIMRHFDDSVDESFSKMEEIMGRDVVEMMVKARKIADKTMGVLSGERSEDHDSGSSHKKTHGGPKPASVSEEDQPDTEEDLFEMIQSASAEVDKFLSSFTKTRARQATPPADRTARDTPPVEETVEYDPSGGKTIRTSSEHVDMFGFVHCRTEDYQRQLMLLEEQNKRRFKAQAAEDEATRTDNAAPGGGEHNSQDFETELKRLEEQADPLGGFGGEKTEAHVGRKKEGGDGIWYPPLPSHTPLQIAEDLRVCTLPTRFTNDDLFSRLDGN</sequence>
<name>A0A0G2FXN6_9PEZI</name>
<dbReference type="STRING" id="1214573.A0A0G2FXN6"/>
<evidence type="ECO:0000256" key="1">
    <source>
        <dbReference type="SAM" id="MobiDB-lite"/>
    </source>
</evidence>
<organism evidence="2 3">
    <name type="scientific">Diaporthe ampelina</name>
    <dbReference type="NCBI Taxonomy" id="1214573"/>
    <lineage>
        <taxon>Eukaryota</taxon>
        <taxon>Fungi</taxon>
        <taxon>Dikarya</taxon>
        <taxon>Ascomycota</taxon>
        <taxon>Pezizomycotina</taxon>
        <taxon>Sordariomycetes</taxon>
        <taxon>Sordariomycetidae</taxon>
        <taxon>Diaporthales</taxon>
        <taxon>Diaporthaceae</taxon>
        <taxon>Diaporthe</taxon>
    </lineage>
</organism>
<reference evidence="2 3" key="2">
    <citation type="submission" date="2015-05" db="EMBL/GenBank/DDBJ databases">
        <authorList>
            <person name="Morales-Cruz A."/>
            <person name="Amrine K.C."/>
            <person name="Cantu D."/>
        </authorList>
    </citation>
    <scope>NUCLEOTIDE SEQUENCE [LARGE SCALE GENOMIC DNA]</scope>
    <source>
        <strain evidence="2">DA912</strain>
    </source>
</reference>
<dbReference type="Proteomes" id="UP000034680">
    <property type="component" value="Unassembled WGS sequence"/>
</dbReference>
<dbReference type="EMBL" id="LCUC01000052">
    <property type="protein sequence ID" value="KKY38654.1"/>
    <property type="molecule type" value="Genomic_DNA"/>
</dbReference>
<feature type="compositionally biased region" description="Basic and acidic residues" evidence="1">
    <location>
        <begin position="99"/>
        <end position="108"/>
    </location>
</feature>